<dbReference type="InterPro" id="IPR011545">
    <property type="entry name" value="DEAD/DEAH_box_helicase_dom"/>
</dbReference>
<dbReference type="Gene3D" id="1.10.10.10">
    <property type="entry name" value="Winged helix-like DNA-binding domain superfamily/Winged helix DNA-binding domain"/>
    <property type="match status" value="1"/>
</dbReference>
<evidence type="ECO:0000256" key="2">
    <source>
        <dbReference type="ARBA" id="ARBA00022741"/>
    </source>
</evidence>
<dbReference type="Proteomes" id="UP001163046">
    <property type="component" value="Unassembled WGS sequence"/>
</dbReference>
<comment type="catalytic activity">
    <reaction evidence="7">
        <text>Couples ATP hydrolysis with the unwinding of duplex DNA by translocating in the 3'-5' direction.</text>
        <dbReference type="EC" id="5.6.2.4"/>
    </reaction>
</comment>
<dbReference type="GO" id="GO:0005694">
    <property type="term" value="C:chromosome"/>
    <property type="evidence" value="ECO:0007669"/>
    <property type="project" value="TreeGrafter"/>
</dbReference>
<dbReference type="GO" id="GO:0005737">
    <property type="term" value="C:cytoplasm"/>
    <property type="evidence" value="ECO:0007669"/>
    <property type="project" value="TreeGrafter"/>
</dbReference>
<dbReference type="InterPro" id="IPR018982">
    <property type="entry name" value="RQC_domain"/>
</dbReference>
<evidence type="ECO:0000256" key="10">
    <source>
        <dbReference type="SAM" id="Phobius"/>
    </source>
</evidence>
<dbReference type="OrthoDB" id="10261556at2759"/>
<evidence type="ECO:0000256" key="3">
    <source>
        <dbReference type="ARBA" id="ARBA00022840"/>
    </source>
</evidence>
<dbReference type="GO" id="GO:0006260">
    <property type="term" value="P:DNA replication"/>
    <property type="evidence" value="ECO:0007669"/>
    <property type="project" value="InterPro"/>
</dbReference>
<dbReference type="PANTHER" id="PTHR13710:SF153">
    <property type="entry name" value="RECQ-LIKE DNA HELICASE BLM"/>
    <property type="match status" value="1"/>
</dbReference>
<organism evidence="12 13">
    <name type="scientific">Desmophyllum pertusum</name>
    <dbReference type="NCBI Taxonomy" id="174260"/>
    <lineage>
        <taxon>Eukaryota</taxon>
        <taxon>Metazoa</taxon>
        <taxon>Cnidaria</taxon>
        <taxon>Anthozoa</taxon>
        <taxon>Hexacorallia</taxon>
        <taxon>Scleractinia</taxon>
        <taxon>Caryophylliina</taxon>
        <taxon>Caryophylliidae</taxon>
        <taxon>Desmophyllum</taxon>
    </lineage>
</organism>
<evidence type="ECO:0000313" key="12">
    <source>
        <dbReference type="EMBL" id="KAJ7387937.1"/>
    </source>
</evidence>
<dbReference type="Pfam" id="PF00271">
    <property type="entry name" value="Helicase_C"/>
    <property type="match status" value="1"/>
</dbReference>
<reference evidence="12" key="1">
    <citation type="submission" date="2023-01" db="EMBL/GenBank/DDBJ databases">
        <title>Genome assembly of the deep-sea coral Lophelia pertusa.</title>
        <authorList>
            <person name="Herrera S."/>
            <person name="Cordes E."/>
        </authorList>
    </citation>
    <scope>NUCLEOTIDE SEQUENCE</scope>
    <source>
        <strain evidence="12">USNM1676648</strain>
        <tissue evidence="12">Polyp</tissue>
    </source>
</reference>
<dbReference type="Gene3D" id="3.40.50.300">
    <property type="entry name" value="P-loop containing nucleotide triphosphate hydrolases"/>
    <property type="match status" value="2"/>
</dbReference>
<evidence type="ECO:0000256" key="8">
    <source>
        <dbReference type="ARBA" id="ARBA00034808"/>
    </source>
</evidence>
<evidence type="ECO:0000256" key="9">
    <source>
        <dbReference type="ARBA" id="ARBA00044542"/>
    </source>
</evidence>
<keyword evidence="5" id="KW-0413">Isomerase</keyword>
<keyword evidence="3" id="KW-0067">ATP-binding</keyword>
<dbReference type="EC" id="5.6.2.4" evidence="8"/>
<dbReference type="Pfam" id="PF16124">
    <property type="entry name" value="RecQ_Zn_bind"/>
    <property type="match status" value="1"/>
</dbReference>
<dbReference type="SMART" id="SM00490">
    <property type="entry name" value="HELICc"/>
    <property type="match status" value="1"/>
</dbReference>
<dbReference type="GO" id="GO:0006310">
    <property type="term" value="P:DNA recombination"/>
    <property type="evidence" value="ECO:0007669"/>
    <property type="project" value="TreeGrafter"/>
</dbReference>
<sequence>MAEHTVRREQEIFSLSVRPFQQAKESSKTICLKCFEDDGLVNFFAEGAGLSQHFRTMHRNTDVNIVKCKAVFNDHHGEETASVVERLSRLRLQLVNVIVVIPTGGGKTVVYALPCIMMPGLAVVISPLMMLMCDQVARLRGCGINTCYYNTMLNEAHCVDTWGKDFRPAYQQLSILRKYGLPFVALTEAKAKDQVAQIVNSDFDGLCGIVYCARQADTVEMAFELKEKGISATYYHAGMEGGERIRNANLWLEDKVKVICCTNAFGMGIDKKGVRFVIHLTLPSSLEDYIQESGRGGRDGDYCSCVLLYRFGDRSFHLRNIADLPSNEANLSLLNSITDFCMQTSLCRQQFIAKYFEEHGDVCKCCHKDNVREEKDFTVHAKNVIECLSQIRALQPKLKLTDLAMTFMGSKAKAITNQSFHTVPQYGKGKEQFLNISNATKFIQFLIFKGFINENIRALEERMSITYLTCGNVADLVDNSCQVLYST</sequence>
<feature type="domain" description="Helicase C-terminal" evidence="11">
    <location>
        <begin position="194"/>
        <end position="346"/>
    </location>
</feature>
<evidence type="ECO:0000256" key="7">
    <source>
        <dbReference type="ARBA" id="ARBA00034617"/>
    </source>
</evidence>
<dbReference type="SUPFAM" id="SSF46785">
    <property type="entry name" value="Winged helix' DNA-binding domain"/>
    <property type="match status" value="1"/>
</dbReference>
<dbReference type="GO" id="GO:0005524">
    <property type="term" value="F:ATP binding"/>
    <property type="evidence" value="ECO:0007669"/>
    <property type="project" value="UniProtKB-KW"/>
</dbReference>
<dbReference type="InterPro" id="IPR036390">
    <property type="entry name" value="WH_DNA-bd_sf"/>
</dbReference>
<comment type="caution">
    <text evidence="12">The sequence shown here is derived from an EMBL/GenBank/DDBJ whole genome shotgun (WGS) entry which is preliminary data.</text>
</comment>
<dbReference type="Pfam" id="PF09382">
    <property type="entry name" value="RQC"/>
    <property type="match status" value="1"/>
</dbReference>
<feature type="transmembrane region" description="Helical" evidence="10">
    <location>
        <begin position="109"/>
        <end position="132"/>
    </location>
</feature>
<evidence type="ECO:0000256" key="5">
    <source>
        <dbReference type="ARBA" id="ARBA00023235"/>
    </source>
</evidence>
<dbReference type="PANTHER" id="PTHR13710">
    <property type="entry name" value="DNA HELICASE RECQ FAMILY MEMBER"/>
    <property type="match status" value="1"/>
</dbReference>
<evidence type="ECO:0000256" key="1">
    <source>
        <dbReference type="ARBA" id="ARBA00005446"/>
    </source>
</evidence>
<dbReference type="AlphaFoldDB" id="A0A9W9ZU57"/>
<dbReference type="GO" id="GO:0009378">
    <property type="term" value="F:four-way junction helicase activity"/>
    <property type="evidence" value="ECO:0007669"/>
    <property type="project" value="TreeGrafter"/>
</dbReference>
<evidence type="ECO:0000256" key="6">
    <source>
        <dbReference type="ARBA" id="ARBA00023242"/>
    </source>
</evidence>
<evidence type="ECO:0000313" key="13">
    <source>
        <dbReference type="Proteomes" id="UP001163046"/>
    </source>
</evidence>
<keyword evidence="13" id="KW-1185">Reference proteome</keyword>
<name>A0A9W9ZU57_9CNID</name>
<dbReference type="InterPro" id="IPR001650">
    <property type="entry name" value="Helicase_C-like"/>
</dbReference>
<evidence type="ECO:0000259" key="11">
    <source>
        <dbReference type="PROSITE" id="PS51194"/>
    </source>
</evidence>
<dbReference type="EMBL" id="MU825873">
    <property type="protein sequence ID" value="KAJ7387937.1"/>
    <property type="molecule type" value="Genomic_DNA"/>
</dbReference>
<dbReference type="Pfam" id="PF00270">
    <property type="entry name" value="DEAD"/>
    <property type="match status" value="1"/>
</dbReference>
<keyword evidence="10" id="KW-0812">Transmembrane</keyword>
<protein>
    <recommendedName>
        <fullName evidence="8">DNA 3'-5' helicase</fullName>
        <ecNumber evidence="8">5.6.2.4</ecNumber>
    </recommendedName>
    <alternativeName>
        <fullName evidence="9">DNA 3'-5' helicase BLM</fullName>
    </alternativeName>
</protein>
<dbReference type="InterPro" id="IPR036388">
    <property type="entry name" value="WH-like_DNA-bd_sf"/>
</dbReference>
<dbReference type="GO" id="GO:0006281">
    <property type="term" value="P:DNA repair"/>
    <property type="evidence" value="ECO:0007669"/>
    <property type="project" value="InterPro"/>
</dbReference>
<dbReference type="GO" id="GO:0003677">
    <property type="term" value="F:DNA binding"/>
    <property type="evidence" value="ECO:0007669"/>
    <property type="project" value="UniProtKB-KW"/>
</dbReference>
<accession>A0A9W9ZU57</accession>
<keyword evidence="10" id="KW-0472">Membrane</keyword>
<dbReference type="GO" id="GO:0043138">
    <property type="term" value="F:3'-5' DNA helicase activity"/>
    <property type="evidence" value="ECO:0007669"/>
    <property type="project" value="UniProtKB-EC"/>
</dbReference>
<keyword evidence="2" id="KW-0547">Nucleotide-binding</keyword>
<evidence type="ECO:0000256" key="4">
    <source>
        <dbReference type="ARBA" id="ARBA00023125"/>
    </source>
</evidence>
<keyword evidence="4" id="KW-0238">DNA-binding</keyword>
<keyword evidence="6" id="KW-0539">Nucleus</keyword>
<keyword evidence="10" id="KW-1133">Transmembrane helix</keyword>
<dbReference type="InterPro" id="IPR032284">
    <property type="entry name" value="RecQ_Zn-bd"/>
</dbReference>
<gene>
    <name evidence="12" type="ORF">OS493_001289</name>
</gene>
<comment type="similarity">
    <text evidence="1">Belongs to the helicase family. RecQ subfamily.</text>
</comment>
<dbReference type="PROSITE" id="PS51194">
    <property type="entry name" value="HELICASE_CTER"/>
    <property type="match status" value="1"/>
</dbReference>
<proteinExistence type="inferred from homology"/>
<dbReference type="SUPFAM" id="SSF52540">
    <property type="entry name" value="P-loop containing nucleoside triphosphate hydrolases"/>
    <property type="match status" value="1"/>
</dbReference>
<dbReference type="InterPro" id="IPR027417">
    <property type="entry name" value="P-loop_NTPase"/>
</dbReference>